<evidence type="ECO:0000256" key="1">
    <source>
        <dbReference type="ARBA" id="ARBA00006803"/>
    </source>
</evidence>
<dbReference type="InterPro" id="IPR052860">
    <property type="entry name" value="NRL-GPCR1"/>
</dbReference>
<dbReference type="PANTHER" id="PTHR47521:SF18">
    <property type="entry name" value="G PROTEIN-COUPLED RECEPTOR-RELATED"/>
    <property type="match status" value="1"/>
</dbReference>
<protein>
    <recommendedName>
        <fullName evidence="5">G protein-coupled receptor</fullName>
    </recommendedName>
</protein>
<dbReference type="GO" id="GO:0007606">
    <property type="term" value="P:sensory perception of chemical stimulus"/>
    <property type="evidence" value="ECO:0007669"/>
    <property type="project" value="InterPro"/>
</dbReference>
<comment type="caution">
    <text evidence="3">The sequence shown here is derived from an EMBL/GenBank/DDBJ whole genome shotgun (WGS) entry which is preliminary data.</text>
</comment>
<organism evidence="3 4">
    <name type="scientific">Pristionchus fissidentatus</name>
    <dbReference type="NCBI Taxonomy" id="1538716"/>
    <lineage>
        <taxon>Eukaryota</taxon>
        <taxon>Metazoa</taxon>
        <taxon>Ecdysozoa</taxon>
        <taxon>Nematoda</taxon>
        <taxon>Chromadorea</taxon>
        <taxon>Rhabditida</taxon>
        <taxon>Rhabditina</taxon>
        <taxon>Diplogasteromorpha</taxon>
        <taxon>Diplogasteroidea</taxon>
        <taxon>Neodiplogasteridae</taxon>
        <taxon>Pristionchus</taxon>
    </lineage>
</organism>
<dbReference type="PANTHER" id="PTHR47521">
    <property type="entry name" value="SERPENTINE RECEPTOR, CLASS E (EPSILON)-RELATED"/>
    <property type="match status" value="1"/>
</dbReference>
<evidence type="ECO:0008006" key="5">
    <source>
        <dbReference type="Google" id="ProtNLM"/>
    </source>
</evidence>
<keyword evidence="4" id="KW-1185">Reference proteome</keyword>
<dbReference type="Pfam" id="PF03125">
    <property type="entry name" value="Sre"/>
    <property type="match status" value="1"/>
</dbReference>
<proteinExistence type="inferred from homology"/>
<comment type="similarity">
    <text evidence="1">Belongs to the nematode receptor-like protein sre family.</text>
</comment>
<feature type="transmembrane region" description="Helical" evidence="2">
    <location>
        <begin position="91"/>
        <end position="114"/>
    </location>
</feature>
<keyword evidence="2" id="KW-0812">Transmembrane</keyword>
<dbReference type="AlphaFoldDB" id="A0AAV5UV19"/>
<evidence type="ECO:0000256" key="2">
    <source>
        <dbReference type="SAM" id="Phobius"/>
    </source>
</evidence>
<name>A0AAV5UV19_9BILA</name>
<feature type="transmembrane region" description="Helical" evidence="2">
    <location>
        <begin position="55"/>
        <end position="79"/>
    </location>
</feature>
<dbReference type="Proteomes" id="UP001432322">
    <property type="component" value="Unassembled WGS sequence"/>
</dbReference>
<keyword evidence="2" id="KW-1133">Transmembrane helix</keyword>
<accession>A0AAV5UV19</accession>
<dbReference type="GO" id="GO:0016020">
    <property type="term" value="C:membrane"/>
    <property type="evidence" value="ECO:0007669"/>
    <property type="project" value="InterPro"/>
</dbReference>
<gene>
    <name evidence="3" type="ORF">PFISCL1PPCAC_2243</name>
</gene>
<feature type="transmembrane region" description="Helical" evidence="2">
    <location>
        <begin position="177"/>
        <end position="198"/>
    </location>
</feature>
<evidence type="ECO:0000313" key="4">
    <source>
        <dbReference type="Proteomes" id="UP001432322"/>
    </source>
</evidence>
<dbReference type="InterPro" id="IPR004151">
    <property type="entry name" value="7TM_GPCR_serpentine_rcpt_Sre"/>
</dbReference>
<dbReference type="EMBL" id="BTSY01000001">
    <property type="protein sequence ID" value="GMT10946.1"/>
    <property type="molecule type" value="Genomic_DNA"/>
</dbReference>
<evidence type="ECO:0000313" key="3">
    <source>
        <dbReference type="EMBL" id="GMT10946.1"/>
    </source>
</evidence>
<sequence length="280" mass="31905">CVITTQSLRYLITLWCLSFTGMFFVHYGIVSLNIFSEKGYFPDSMFDPMARQLCYAAHVVFFFCCSSFEVVIALERIVASITPMQYYNRSFAVIPLLAITISIIAFASALSYWMYGKDHRSFGCAILVILDMGTVRLNFYAVAYCSRRFRELHGKAALSARYQVKEAHTMAVAMKPVYIASFVIKFCVNFTCIFFFMFESAFTNLTGYIEFVYTSVVAINGALTTGLLIRSHPRIRQRAAEFTASILHRSHVEVEPIFTPSSTAVEETNTYFSMLEKSWK</sequence>
<feature type="non-terminal residue" evidence="3">
    <location>
        <position position="1"/>
    </location>
</feature>
<keyword evidence="2" id="KW-0472">Membrane</keyword>
<feature type="transmembrane region" description="Helical" evidence="2">
    <location>
        <begin position="120"/>
        <end position="145"/>
    </location>
</feature>
<reference evidence="3" key="1">
    <citation type="submission" date="2023-10" db="EMBL/GenBank/DDBJ databases">
        <title>Genome assembly of Pristionchus species.</title>
        <authorList>
            <person name="Yoshida K."/>
            <person name="Sommer R.J."/>
        </authorList>
    </citation>
    <scope>NUCLEOTIDE SEQUENCE</scope>
    <source>
        <strain evidence="3">RS5133</strain>
    </source>
</reference>
<feature type="transmembrane region" description="Helical" evidence="2">
    <location>
        <begin position="210"/>
        <end position="229"/>
    </location>
</feature>
<feature type="transmembrane region" description="Helical" evidence="2">
    <location>
        <begin position="12"/>
        <end position="35"/>
    </location>
</feature>